<name>A0A0R3XAZ9_HYDTA</name>
<accession>A0A0R3XAZ9</accession>
<evidence type="ECO:0000313" key="2">
    <source>
        <dbReference type="Proteomes" id="UP000274429"/>
    </source>
</evidence>
<keyword evidence="2" id="KW-1185">Reference proteome</keyword>
<reference evidence="3" key="1">
    <citation type="submission" date="2017-02" db="UniProtKB">
        <authorList>
            <consortium name="WormBaseParasite"/>
        </authorList>
    </citation>
    <scope>IDENTIFICATION</scope>
</reference>
<reference evidence="1 2" key="2">
    <citation type="submission" date="2018-11" db="EMBL/GenBank/DDBJ databases">
        <authorList>
            <consortium name="Pathogen Informatics"/>
        </authorList>
    </citation>
    <scope>NUCLEOTIDE SEQUENCE [LARGE SCALE GENOMIC DNA]</scope>
</reference>
<dbReference type="OrthoDB" id="6243903at2759"/>
<gene>
    <name evidence="1" type="ORF">TTAC_LOCUS10708</name>
</gene>
<evidence type="ECO:0000313" key="3">
    <source>
        <dbReference type="WBParaSite" id="TTAC_0001072601-mRNA-1"/>
    </source>
</evidence>
<evidence type="ECO:0000313" key="1">
    <source>
        <dbReference type="EMBL" id="VDM35688.1"/>
    </source>
</evidence>
<dbReference type="AlphaFoldDB" id="A0A0R3XAZ9"/>
<dbReference type="Proteomes" id="UP000274429">
    <property type="component" value="Unassembled WGS sequence"/>
</dbReference>
<organism evidence="3">
    <name type="scientific">Hydatigena taeniaeformis</name>
    <name type="common">Feline tapeworm</name>
    <name type="synonym">Taenia taeniaeformis</name>
    <dbReference type="NCBI Taxonomy" id="6205"/>
    <lineage>
        <taxon>Eukaryota</taxon>
        <taxon>Metazoa</taxon>
        <taxon>Spiralia</taxon>
        <taxon>Lophotrochozoa</taxon>
        <taxon>Platyhelminthes</taxon>
        <taxon>Cestoda</taxon>
        <taxon>Eucestoda</taxon>
        <taxon>Cyclophyllidea</taxon>
        <taxon>Taeniidae</taxon>
        <taxon>Hydatigera</taxon>
    </lineage>
</organism>
<dbReference type="WBParaSite" id="TTAC_0001072601-mRNA-1">
    <property type="protein sequence ID" value="TTAC_0001072601-mRNA-1"/>
    <property type="gene ID" value="TTAC_0001072601"/>
</dbReference>
<protein>
    <submittedName>
        <fullName evidence="3">IMS_C domain-containing protein</fullName>
    </submittedName>
</protein>
<dbReference type="EMBL" id="UYWX01022096">
    <property type="protein sequence ID" value="VDM35688.1"/>
    <property type="molecule type" value="Genomic_DNA"/>
</dbReference>
<proteinExistence type="predicted"/>
<sequence>MFLHLFGTSRLHEELKLRPATVRARVHCNQNHRWPQCGSNRLSRYPVHYKFWTLMDEALLKCFNNHMDRRILAICRRSQCLMQLLTPVRKNANGIFVQQISIQAPSLDALERCCSILDDVFPQFNASITLRGRGSSDTTTTESRMEELGMEEATATISRMPSVPAEGVVIGMAMEQNRGNSKYTRYRGVPKSSATFTSPTTTLHHCCPTRQRSKENLIGYIISEKGNEHRAAAKVY</sequence>